<dbReference type="KEGG" id="cok:COCCU_00030"/>
<evidence type="ECO:0000313" key="2">
    <source>
        <dbReference type="EMBL" id="QGU05977.1"/>
    </source>
</evidence>
<evidence type="ECO:0000313" key="3">
    <source>
        <dbReference type="Proteomes" id="UP000424462"/>
    </source>
</evidence>
<accession>A0A6B8W1U7</accession>
<dbReference type="InterPro" id="IPR017208">
    <property type="entry name" value="UCP037442_abhydr"/>
</dbReference>
<proteinExistence type="predicted"/>
<dbReference type="RefSeq" id="WP_156229597.1">
    <property type="nucleotide sequence ID" value="NZ_CP046455.1"/>
</dbReference>
<dbReference type="GO" id="GO:0016787">
    <property type="term" value="F:hydrolase activity"/>
    <property type="evidence" value="ECO:0007669"/>
    <property type="project" value="UniProtKB-KW"/>
</dbReference>
<evidence type="ECO:0000259" key="1">
    <source>
        <dbReference type="Pfam" id="PF00561"/>
    </source>
</evidence>
<dbReference type="PIRSF" id="PIRSF037442">
    <property type="entry name" value="UCP037442_abhydr"/>
    <property type="match status" value="1"/>
</dbReference>
<dbReference type="Proteomes" id="UP000424462">
    <property type="component" value="Chromosome"/>
</dbReference>
<dbReference type="AlphaFoldDB" id="A0A6B8W1U7"/>
<dbReference type="SUPFAM" id="SSF53474">
    <property type="entry name" value="alpha/beta-Hydrolases"/>
    <property type="match status" value="1"/>
</dbReference>
<organism evidence="2 3">
    <name type="scientific">Corynebacterium occultum</name>
    <dbReference type="NCBI Taxonomy" id="2675219"/>
    <lineage>
        <taxon>Bacteria</taxon>
        <taxon>Bacillati</taxon>
        <taxon>Actinomycetota</taxon>
        <taxon>Actinomycetes</taxon>
        <taxon>Mycobacteriales</taxon>
        <taxon>Corynebacteriaceae</taxon>
        <taxon>Corynebacterium</taxon>
    </lineage>
</organism>
<feature type="domain" description="AB hydrolase-1" evidence="1">
    <location>
        <begin position="34"/>
        <end position="147"/>
    </location>
</feature>
<dbReference type="InterPro" id="IPR029058">
    <property type="entry name" value="AB_hydrolase_fold"/>
</dbReference>
<keyword evidence="3" id="KW-1185">Reference proteome</keyword>
<dbReference type="Pfam" id="PF00561">
    <property type="entry name" value="Abhydrolase_1"/>
    <property type="match status" value="1"/>
</dbReference>
<dbReference type="EMBL" id="CP046455">
    <property type="protein sequence ID" value="QGU05977.1"/>
    <property type="molecule type" value="Genomic_DNA"/>
</dbReference>
<reference evidence="2 3" key="1">
    <citation type="submission" date="2019-11" db="EMBL/GenBank/DDBJ databases">
        <title>Complete genome sequence of Corynebacterium kalinowskii 1959, a novel Corynebacterium species isolated from soil of a small paddock in Vilsendorf, Germany.</title>
        <authorList>
            <person name="Schaffert L."/>
            <person name="Ruwe M."/>
            <person name="Milse J."/>
            <person name="Hanuschka K."/>
            <person name="Ortseifen V."/>
            <person name="Droste J."/>
            <person name="Brandt D."/>
            <person name="Schlueter L."/>
            <person name="Kutter Y."/>
            <person name="Vinke S."/>
            <person name="Viehoefer P."/>
            <person name="Jacob L."/>
            <person name="Luebke N.-C."/>
            <person name="Schulte-Berndt E."/>
            <person name="Hain C."/>
            <person name="Linder M."/>
            <person name="Schmidt P."/>
            <person name="Wollenschlaeger L."/>
            <person name="Luttermann T."/>
            <person name="Thieme E."/>
            <person name="Hassa J."/>
            <person name="Haak M."/>
            <person name="Wittchen M."/>
            <person name="Mentz A."/>
            <person name="Persicke M."/>
            <person name="Busche T."/>
            <person name="Ruckert C."/>
        </authorList>
    </citation>
    <scope>NUCLEOTIDE SEQUENCE [LARGE SCALE GENOMIC DNA]</scope>
    <source>
        <strain evidence="2 3">2039</strain>
    </source>
</reference>
<dbReference type="InterPro" id="IPR000073">
    <property type="entry name" value="AB_hydrolase_1"/>
</dbReference>
<name>A0A6B8W1U7_9CORY</name>
<gene>
    <name evidence="2" type="ORF">COCCU_00030</name>
</gene>
<protein>
    <submittedName>
        <fullName evidence="2">Alpha/beta hydrolase family protein</fullName>
    </submittedName>
</protein>
<keyword evidence="2" id="KW-0378">Hydrolase</keyword>
<sequence length="294" mass="31977">MNDRNFQVPVTLPGGASSPIDLWLPVPGSEATQPLVMVWPGFGMGARYYRPIAEELAARGYPVAIGELRGQGASTARASRDLAWGYHDLAAVDYPESIRVAKTHLGLPADHPTVLLAHSMGGQIGALFLSRPESQELNVRGMFGVGSGSPYLRSFPTPMRRRLRLGTIFLGRIGGALGFWPGKVFGWDPVGYGRQSGTHMREWCRLARENTFAGLTGADQDYPLALRLVTLPVQLCYFGNDLDCPRDSAVALAQHLPAAALEVEELAGDLGHNRWARQPQIVADRFGEFCQGLP</sequence>
<dbReference type="Gene3D" id="3.40.50.1820">
    <property type="entry name" value="alpha/beta hydrolase"/>
    <property type="match status" value="1"/>
</dbReference>